<organism evidence="8 9">
    <name type="scientific">Aspergillus parasiticus</name>
    <dbReference type="NCBI Taxonomy" id="5067"/>
    <lineage>
        <taxon>Eukaryota</taxon>
        <taxon>Fungi</taxon>
        <taxon>Dikarya</taxon>
        <taxon>Ascomycota</taxon>
        <taxon>Pezizomycotina</taxon>
        <taxon>Eurotiomycetes</taxon>
        <taxon>Eurotiomycetidae</taxon>
        <taxon>Eurotiales</taxon>
        <taxon>Aspergillaceae</taxon>
        <taxon>Aspergillus</taxon>
        <taxon>Aspergillus subgen. Circumdati</taxon>
    </lineage>
</organism>
<feature type="transmembrane region" description="Helical" evidence="6">
    <location>
        <begin position="560"/>
        <end position="583"/>
    </location>
</feature>
<keyword evidence="4 6" id="KW-0472">Membrane</keyword>
<dbReference type="InterPro" id="IPR011701">
    <property type="entry name" value="MFS"/>
</dbReference>
<dbReference type="InterPro" id="IPR005829">
    <property type="entry name" value="Sugar_transporter_CS"/>
</dbReference>
<reference evidence="8 9" key="1">
    <citation type="submission" date="2019-04" db="EMBL/GenBank/DDBJ databases">
        <title>Fungal friends and foes A comparative genomics study of 23 Aspergillus species from section Flavi.</title>
        <authorList>
            <consortium name="DOE Joint Genome Institute"/>
            <person name="Kjaerbolling I."/>
            <person name="Vesth T.C."/>
            <person name="Frisvad J.C."/>
            <person name="Nybo J.L."/>
            <person name="Theobald S."/>
            <person name="Kildgaard S."/>
            <person name="Petersen T.I."/>
            <person name="Kuo A."/>
            <person name="Sato A."/>
            <person name="Lyhne E.K."/>
            <person name="Kogle M.E."/>
            <person name="Wiebenga A."/>
            <person name="Kun R.S."/>
            <person name="Lubbers R.J."/>
            <person name="Makela M.R."/>
            <person name="Barry K."/>
            <person name="Chovatia M."/>
            <person name="Clum A."/>
            <person name="Daum C."/>
            <person name="Haridas S."/>
            <person name="He G."/>
            <person name="LaButti K."/>
            <person name="Lipzen A."/>
            <person name="Mondo S."/>
            <person name="Pangilinan J."/>
            <person name="Riley R."/>
            <person name="Salamov A."/>
            <person name="Simmons B.A."/>
            <person name="Magnuson J.K."/>
            <person name="Henrissat B."/>
            <person name="Mortensen U.H."/>
            <person name="Larsen T.O."/>
            <person name="De vries R.P."/>
            <person name="Grigoriev I.V."/>
            <person name="Machida M."/>
            <person name="Baker S.E."/>
            <person name="Andersen M.R."/>
        </authorList>
    </citation>
    <scope>NUCLEOTIDE SEQUENCE [LARGE SCALE GENOMIC DNA]</scope>
    <source>
        <strain evidence="8 9">CBS 117618</strain>
    </source>
</reference>
<dbReference type="GO" id="GO:0022857">
    <property type="term" value="F:transmembrane transporter activity"/>
    <property type="evidence" value="ECO:0007669"/>
    <property type="project" value="InterPro"/>
</dbReference>
<feature type="transmembrane region" description="Helical" evidence="6">
    <location>
        <begin position="767"/>
        <end position="787"/>
    </location>
</feature>
<dbReference type="SUPFAM" id="SSF51197">
    <property type="entry name" value="Clavaminate synthase-like"/>
    <property type="match status" value="1"/>
</dbReference>
<sequence length="906" mass="100935">MAPSRIDVPEPMSTPNPLKSHQSTKQETHYGDFRDDFFKNGYTVIKGVLSKERAREYQSEALTWLESFNIGFDRNDRSTWKKENLPQSFKGGMYLHFAAAHEKYMWDVRTEPGVIEPFAKLWGTDELVVSFDTVNITLPQSIVGEYDSKPWPHCDQAPERKGLACVQGIVNLSESGPDDGGLVVMKGSAALFDKFFEENPVTGPMPWRTAKHKDFHPFSDKDLDWYREHGCELIKVCAEPGDLILWDSREMHWAQFGDSDLIRTIVYATYTPAAWMTEEDRAAKKELFENYETTTHWPHTNLYTHGKATIKVDGEEVPDPLERDEPLTKPVRTERLLQLAGVEISNGASPNSILTVQSPDVFFGGYRDRVPRHHTLNMAKEADAAHHEYAVAKDSAQNVPTGTVKLVEDGEIVLIPTPSPDPRDPLNLPQWQKWVVSSTLGGFAVLSVLMTSGMGPITTTISAYYDGNPRTNDLMTYPTLFMGLGNVIAVPLAEAIGRRPVFLTSALILTVGSIWCAASGSLDSHIAGRDVLSLAAGQSEALCPLIIQEIHFVHERSSRLAWFSAIQSIGSAALTIATAYLVQSLGWRWWYGIFAIISGVLFLVSFILVPESLYERPTDAFDGQVHIQHEGEDLAIVRATTKRRVELDFTRYQPRTWRHSLKIFHGPAKWSVAIECWKHMLQCVLFPNILWIALMNSVVLGIYVIMVTVFGSILSAPPYSYPATALGLVQGGQIVVSMILVPVMGYGGDKLHEWIARRRNGIAEPEFRLIPILLPVAVALISCIIFGHAGSDPYHWSPWAVTVGFNGIYFGFIGIILVGYTYSLDSYGERAGPILVLICTSRGLISFGISFGVTKFVGNLGYKQAFDICAIIMGVISAFGFIVFFFGSKIRFLTMKYAVDKKTAEI</sequence>
<evidence type="ECO:0000313" key="8">
    <source>
        <dbReference type="EMBL" id="KAB8209625.1"/>
    </source>
</evidence>
<dbReference type="PANTHER" id="PTHR31630">
    <property type="entry name" value="PHYTANOYL-COA DIOXYGENASE-RELATED-RELATED"/>
    <property type="match status" value="1"/>
</dbReference>
<name>A0A5N6DX83_ASPPA</name>
<dbReference type="Gene3D" id="2.60.120.620">
    <property type="entry name" value="q2cbj1_9rhob like domain"/>
    <property type="match status" value="1"/>
</dbReference>
<feature type="transmembrane region" description="Helical" evidence="6">
    <location>
        <begin position="689"/>
        <end position="713"/>
    </location>
</feature>
<gene>
    <name evidence="8" type="ORF">BDV34DRAFT_210179</name>
</gene>
<dbReference type="AlphaFoldDB" id="A0A5N6DX83"/>
<feature type="transmembrane region" description="Helical" evidence="6">
    <location>
        <begin position="725"/>
        <end position="746"/>
    </location>
</feature>
<dbReference type="PROSITE" id="PS00216">
    <property type="entry name" value="SUGAR_TRANSPORT_1"/>
    <property type="match status" value="1"/>
</dbReference>
<dbReference type="OMA" id="IMHPPAN"/>
<dbReference type="Proteomes" id="UP000326532">
    <property type="component" value="Unassembled WGS sequence"/>
</dbReference>
<comment type="subcellular location">
    <subcellularLocation>
        <location evidence="1">Membrane</location>
        <topology evidence="1">Multi-pass membrane protein</topology>
    </subcellularLocation>
</comment>
<dbReference type="SUPFAM" id="SSF103473">
    <property type="entry name" value="MFS general substrate transporter"/>
    <property type="match status" value="1"/>
</dbReference>
<keyword evidence="9" id="KW-1185">Reference proteome</keyword>
<feature type="transmembrane region" description="Helical" evidence="6">
    <location>
        <begin position="502"/>
        <end position="522"/>
    </location>
</feature>
<feature type="transmembrane region" description="Helical" evidence="6">
    <location>
        <begin position="865"/>
        <end position="886"/>
    </location>
</feature>
<dbReference type="InterPro" id="IPR036259">
    <property type="entry name" value="MFS_trans_sf"/>
</dbReference>
<evidence type="ECO:0000256" key="6">
    <source>
        <dbReference type="SAM" id="Phobius"/>
    </source>
</evidence>
<dbReference type="GO" id="GO:0016020">
    <property type="term" value="C:membrane"/>
    <property type="evidence" value="ECO:0007669"/>
    <property type="project" value="UniProtKB-SubCell"/>
</dbReference>
<dbReference type="Gene3D" id="1.20.1250.20">
    <property type="entry name" value="MFS general substrate transporter like domains"/>
    <property type="match status" value="1"/>
</dbReference>
<evidence type="ECO:0000256" key="1">
    <source>
        <dbReference type="ARBA" id="ARBA00004141"/>
    </source>
</evidence>
<dbReference type="InterPro" id="IPR020846">
    <property type="entry name" value="MFS_dom"/>
</dbReference>
<accession>A0A5N6DX83</accession>
<proteinExistence type="predicted"/>
<protein>
    <submittedName>
        <fullName evidence="8">MFS transporter</fullName>
    </submittedName>
</protein>
<evidence type="ECO:0000256" key="4">
    <source>
        <dbReference type="ARBA" id="ARBA00023136"/>
    </source>
</evidence>
<dbReference type="Pfam" id="PF05721">
    <property type="entry name" value="PhyH"/>
    <property type="match status" value="1"/>
</dbReference>
<evidence type="ECO:0000256" key="3">
    <source>
        <dbReference type="ARBA" id="ARBA00022989"/>
    </source>
</evidence>
<keyword evidence="2 6" id="KW-0812">Transmembrane</keyword>
<evidence type="ECO:0000256" key="5">
    <source>
        <dbReference type="SAM" id="MobiDB-lite"/>
    </source>
</evidence>
<evidence type="ECO:0000256" key="2">
    <source>
        <dbReference type="ARBA" id="ARBA00022692"/>
    </source>
</evidence>
<dbReference type="Pfam" id="PF07690">
    <property type="entry name" value="MFS_1"/>
    <property type="match status" value="1"/>
</dbReference>
<evidence type="ECO:0000259" key="7">
    <source>
        <dbReference type="PROSITE" id="PS50850"/>
    </source>
</evidence>
<dbReference type="PANTHER" id="PTHR31630:SF6">
    <property type="entry name" value="PHYTANOYL-COA DIOXYGENASE-RELATED"/>
    <property type="match status" value="1"/>
</dbReference>
<feature type="transmembrane region" description="Helical" evidence="6">
    <location>
        <begin position="834"/>
        <end position="853"/>
    </location>
</feature>
<dbReference type="VEuPathDB" id="FungiDB:BDV34DRAFT_210179"/>
<feature type="compositionally biased region" description="Polar residues" evidence="5">
    <location>
        <begin position="13"/>
        <end position="23"/>
    </location>
</feature>
<dbReference type="PROSITE" id="PS50850">
    <property type="entry name" value="MFS"/>
    <property type="match status" value="1"/>
</dbReference>
<dbReference type="InterPro" id="IPR008775">
    <property type="entry name" value="Phytyl_CoA_dOase-like"/>
</dbReference>
<feature type="transmembrane region" description="Helical" evidence="6">
    <location>
        <begin position="477"/>
        <end position="496"/>
    </location>
</feature>
<feature type="transmembrane region" description="Helical" evidence="6">
    <location>
        <begin position="799"/>
        <end position="822"/>
    </location>
</feature>
<feature type="transmembrane region" description="Helical" evidence="6">
    <location>
        <begin position="440"/>
        <end position="465"/>
    </location>
</feature>
<feature type="transmembrane region" description="Helical" evidence="6">
    <location>
        <begin position="589"/>
        <end position="609"/>
    </location>
</feature>
<evidence type="ECO:0000313" key="9">
    <source>
        <dbReference type="Proteomes" id="UP000326532"/>
    </source>
</evidence>
<dbReference type="EMBL" id="ML734946">
    <property type="protein sequence ID" value="KAB8209625.1"/>
    <property type="molecule type" value="Genomic_DNA"/>
</dbReference>
<feature type="domain" description="Major facilitator superfamily (MFS) profile" evidence="7">
    <location>
        <begin position="434"/>
        <end position="906"/>
    </location>
</feature>
<feature type="region of interest" description="Disordered" evidence="5">
    <location>
        <begin position="1"/>
        <end position="27"/>
    </location>
</feature>
<keyword evidence="3 6" id="KW-1133">Transmembrane helix</keyword>